<sequence>MESEDKGYLVFIGIVIFDLTLFSLALFLWSKYRLQIIALTHNGFANRNIRFTKLLSDSINLVEDKNKIVKVLSPHSIEKKNINHIRWNSRTNGPVSHATITHLRSSSNDNSGLYVKVSNDSIGTDDIPGASALARALYKYKSSERWWNPLLYDCSNKIENNEANLYLKFMSKTCKMLLICFMFSVIINGCVFLYFLSQGNPHIFLVYTFEDMLNCKVTTWALYIMVWIYSFIAYYFVSIFRNNLDGKKQVTAILRPQLHTIMVAGFNKSITNPSLIYNHFNTLFPGQVISTHIVMDHSKRLRYEHELENEKLQLTGLYDLVSISSTCQLNKSDVTSIRDISVNHSDVSHTYGKTSIVRSLSANLGESEIFTTKSESDKKVNKSLSSQNLTYVPTAKAEVTGSQAVIEKETHEYYGDMKQHFFKHIDRIKRLKIQIEEEKNKIHNVSARVCFVSFADSNIVLHILKDNKILDFIPQWHISPAPHPNDLIWLNLHISRYNVLLRMLFFNFLLVVFYVGVTYLLIKLNMIKRFTKIDLDETGNSQGVHFDVFSN</sequence>
<accession>L0B180</accession>
<keyword evidence="1" id="KW-0472">Membrane</keyword>
<feature type="transmembrane region" description="Helical" evidence="1">
    <location>
        <begin position="176"/>
        <end position="197"/>
    </location>
</feature>
<evidence type="ECO:0000256" key="1">
    <source>
        <dbReference type="SAM" id="Phobius"/>
    </source>
</evidence>
<dbReference type="KEGG" id="beq:BEWA_010380"/>
<dbReference type="STRING" id="1537102.L0B180"/>
<dbReference type="PANTHER" id="PTHR13018:SF5">
    <property type="entry name" value="RE44586P"/>
    <property type="match status" value="1"/>
</dbReference>
<proteinExistence type="predicted"/>
<name>L0B180_THEEQ</name>
<dbReference type="InterPro" id="IPR027815">
    <property type="entry name" value="CSC1/OSCA1-like_cyt"/>
</dbReference>
<keyword evidence="1" id="KW-1133">Transmembrane helix</keyword>
<protein>
    <recommendedName>
        <fullName evidence="2">CSC1/OSCA1-like cytosolic domain-containing protein</fullName>
    </recommendedName>
</protein>
<keyword evidence="1" id="KW-0812">Transmembrane</keyword>
<dbReference type="OrthoDB" id="360890at2759"/>
<gene>
    <name evidence="3" type="ORF">BEWA_010380</name>
</gene>
<reference evidence="3 4" key="1">
    <citation type="journal article" date="2012" name="BMC Genomics">
        <title>Comparative genomic analysis and phylogenetic position of Theileria equi.</title>
        <authorList>
            <person name="Kappmeyer L.S."/>
            <person name="Thiagarajan M."/>
            <person name="Herndon D.R."/>
            <person name="Ramsay J.D."/>
            <person name="Caler E."/>
            <person name="Djikeng A."/>
            <person name="Gillespie J.J."/>
            <person name="Lau A.O."/>
            <person name="Roalson E.H."/>
            <person name="Silva J.C."/>
            <person name="Silva M.G."/>
            <person name="Suarez C.E."/>
            <person name="Ueti M.W."/>
            <person name="Nene V.M."/>
            <person name="Mealey R.H."/>
            <person name="Knowles D.P."/>
            <person name="Brayton K.A."/>
        </authorList>
    </citation>
    <scope>NUCLEOTIDE SEQUENCE [LARGE SCALE GENOMIC DNA]</scope>
    <source>
        <strain evidence="3 4">WA</strain>
    </source>
</reference>
<evidence type="ECO:0000313" key="4">
    <source>
        <dbReference type="Proteomes" id="UP000031512"/>
    </source>
</evidence>
<dbReference type="GeneID" id="15804662"/>
<dbReference type="eggNOG" id="ENOG502TMEX">
    <property type="taxonomic scope" value="Eukaryota"/>
</dbReference>
<dbReference type="RefSeq" id="XP_004831288.1">
    <property type="nucleotide sequence ID" value="XM_004831231.1"/>
</dbReference>
<feature type="domain" description="CSC1/OSCA1-like cytosolic" evidence="2">
    <location>
        <begin position="426"/>
        <end position="491"/>
    </location>
</feature>
<dbReference type="Pfam" id="PF14703">
    <property type="entry name" value="PHM7_cyt"/>
    <property type="match status" value="1"/>
</dbReference>
<feature type="transmembrane region" description="Helical" evidence="1">
    <location>
        <begin position="499"/>
        <end position="522"/>
    </location>
</feature>
<dbReference type="GO" id="GO:0005227">
    <property type="term" value="F:calcium-activated cation channel activity"/>
    <property type="evidence" value="ECO:0007669"/>
    <property type="project" value="InterPro"/>
</dbReference>
<evidence type="ECO:0000313" key="3">
    <source>
        <dbReference type="EMBL" id="AFZ81622.1"/>
    </source>
</evidence>
<dbReference type="AlphaFoldDB" id="L0B180"/>
<dbReference type="InterPro" id="IPR045122">
    <property type="entry name" value="Csc1-like"/>
</dbReference>
<dbReference type="VEuPathDB" id="PiroplasmaDB:BEWA_010380"/>
<dbReference type="Proteomes" id="UP000031512">
    <property type="component" value="Chromosome 3"/>
</dbReference>
<organism evidence="3 4">
    <name type="scientific">Theileria equi strain WA</name>
    <dbReference type="NCBI Taxonomy" id="1537102"/>
    <lineage>
        <taxon>Eukaryota</taxon>
        <taxon>Sar</taxon>
        <taxon>Alveolata</taxon>
        <taxon>Apicomplexa</taxon>
        <taxon>Aconoidasida</taxon>
        <taxon>Piroplasmida</taxon>
        <taxon>Theileriidae</taxon>
        <taxon>Theileria</taxon>
    </lineage>
</organism>
<keyword evidence="4" id="KW-1185">Reference proteome</keyword>
<feature type="transmembrane region" description="Helical" evidence="1">
    <location>
        <begin position="217"/>
        <end position="237"/>
    </location>
</feature>
<dbReference type="EMBL" id="CP001670">
    <property type="protein sequence ID" value="AFZ81622.1"/>
    <property type="molecule type" value="Genomic_DNA"/>
</dbReference>
<evidence type="ECO:0000259" key="2">
    <source>
        <dbReference type="Pfam" id="PF14703"/>
    </source>
</evidence>
<dbReference type="GO" id="GO:0005886">
    <property type="term" value="C:plasma membrane"/>
    <property type="evidence" value="ECO:0007669"/>
    <property type="project" value="TreeGrafter"/>
</dbReference>
<feature type="transmembrane region" description="Helical" evidence="1">
    <location>
        <begin position="6"/>
        <end position="29"/>
    </location>
</feature>
<dbReference type="PANTHER" id="PTHR13018">
    <property type="entry name" value="PROBABLE MEMBRANE PROTEIN DUF221-RELATED"/>
    <property type="match status" value="1"/>
</dbReference>